<organism evidence="1 2">
    <name type="scientific">Araneus ventricosus</name>
    <name type="common">Orbweaver spider</name>
    <name type="synonym">Epeira ventricosa</name>
    <dbReference type="NCBI Taxonomy" id="182803"/>
    <lineage>
        <taxon>Eukaryota</taxon>
        <taxon>Metazoa</taxon>
        <taxon>Ecdysozoa</taxon>
        <taxon>Arthropoda</taxon>
        <taxon>Chelicerata</taxon>
        <taxon>Arachnida</taxon>
        <taxon>Araneae</taxon>
        <taxon>Araneomorphae</taxon>
        <taxon>Entelegynae</taxon>
        <taxon>Araneoidea</taxon>
        <taxon>Araneidae</taxon>
        <taxon>Araneus</taxon>
    </lineage>
</organism>
<gene>
    <name evidence="1" type="ORF">AVEN_204316_1</name>
</gene>
<evidence type="ECO:0000313" key="2">
    <source>
        <dbReference type="Proteomes" id="UP000499080"/>
    </source>
</evidence>
<protein>
    <submittedName>
        <fullName evidence="1">Uncharacterized protein</fullName>
    </submittedName>
</protein>
<comment type="caution">
    <text evidence="1">The sequence shown here is derived from an EMBL/GenBank/DDBJ whole genome shotgun (WGS) entry which is preliminary data.</text>
</comment>
<dbReference type="AlphaFoldDB" id="A0A4Y2DF29"/>
<dbReference type="EMBL" id="BGPR01166542">
    <property type="protein sequence ID" value="GBM15291.1"/>
    <property type="molecule type" value="Genomic_DNA"/>
</dbReference>
<name>A0A4Y2DF29_ARAVE</name>
<proteinExistence type="predicted"/>
<accession>A0A4Y2DF29</accession>
<evidence type="ECO:0000313" key="1">
    <source>
        <dbReference type="EMBL" id="GBM15291.1"/>
    </source>
</evidence>
<dbReference type="Proteomes" id="UP000499080">
    <property type="component" value="Unassembled WGS sequence"/>
</dbReference>
<sequence>MKNVTIRIYRVLCKLDIHVRSTPPHLQRLAPHPSNFQPIYLGGSSMEAPCIHTAGDFKPLDLLCLPLLPLSLESFSLAQFRGFRFCVRALPPFSRIAFQFYDRIRRMENERCWISKLFDHNRPILTEYSH</sequence>
<reference evidence="1 2" key="1">
    <citation type="journal article" date="2019" name="Sci. Rep.">
        <title>Orb-weaving spider Araneus ventricosus genome elucidates the spidroin gene catalogue.</title>
        <authorList>
            <person name="Kono N."/>
            <person name="Nakamura H."/>
            <person name="Ohtoshi R."/>
            <person name="Moran D.A.P."/>
            <person name="Shinohara A."/>
            <person name="Yoshida Y."/>
            <person name="Fujiwara M."/>
            <person name="Mori M."/>
            <person name="Tomita M."/>
            <person name="Arakawa K."/>
        </authorList>
    </citation>
    <scope>NUCLEOTIDE SEQUENCE [LARGE SCALE GENOMIC DNA]</scope>
</reference>
<keyword evidence="2" id="KW-1185">Reference proteome</keyword>